<feature type="transmembrane region" description="Helical" evidence="3">
    <location>
        <begin position="612"/>
        <end position="634"/>
    </location>
</feature>
<gene>
    <name evidence="5" type="ORF">D6T64_08550</name>
</gene>
<dbReference type="CDD" id="cd01949">
    <property type="entry name" value="GGDEF"/>
    <property type="match status" value="1"/>
</dbReference>
<dbReference type="InterPro" id="IPR000160">
    <property type="entry name" value="GGDEF_dom"/>
</dbReference>
<dbReference type="InterPro" id="IPR050469">
    <property type="entry name" value="Diguanylate_Cyclase"/>
</dbReference>
<dbReference type="NCBIfam" id="TIGR00254">
    <property type="entry name" value="GGDEF"/>
    <property type="match status" value="1"/>
</dbReference>
<keyword evidence="3" id="KW-1133">Transmembrane helix</keyword>
<dbReference type="PROSITE" id="PS50887">
    <property type="entry name" value="GGDEF"/>
    <property type="match status" value="1"/>
</dbReference>
<dbReference type="Pfam" id="PF00990">
    <property type="entry name" value="GGDEF"/>
    <property type="match status" value="1"/>
</dbReference>
<evidence type="ECO:0000313" key="6">
    <source>
        <dbReference type="Proteomes" id="UP000272015"/>
    </source>
</evidence>
<dbReference type="InterPro" id="IPR029787">
    <property type="entry name" value="Nucleotide_cyclase"/>
</dbReference>
<dbReference type="OrthoDB" id="23692at2"/>
<dbReference type="RefSeq" id="WP_119974215.1">
    <property type="nucleotide sequence ID" value="NZ_JBHSQA010000016.1"/>
</dbReference>
<keyword evidence="1" id="KW-0175">Coiled coil</keyword>
<organism evidence="5 6">
    <name type="scientific">Cryobacterium melibiosiphilum</name>
    <dbReference type="NCBI Taxonomy" id="995039"/>
    <lineage>
        <taxon>Bacteria</taxon>
        <taxon>Bacillati</taxon>
        <taxon>Actinomycetota</taxon>
        <taxon>Actinomycetes</taxon>
        <taxon>Micrococcales</taxon>
        <taxon>Microbacteriaceae</taxon>
        <taxon>Cryobacterium</taxon>
    </lineage>
</organism>
<evidence type="ECO:0000259" key="4">
    <source>
        <dbReference type="PROSITE" id="PS50887"/>
    </source>
</evidence>
<feature type="domain" description="GGDEF" evidence="4">
    <location>
        <begin position="424"/>
        <end position="556"/>
    </location>
</feature>
<dbReference type="FunFam" id="3.30.70.270:FF:000001">
    <property type="entry name" value="Diguanylate cyclase domain protein"/>
    <property type="match status" value="1"/>
</dbReference>
<proteinExistence type="predicted"/>
<keyword evidence="6" id="KW-1185">Reference proteome</keyword>
<dbReference type="Gene3D" id="1.25.40.10">
    <property type="entry name" value="Tetratricopeptide repeat domain"/>
    <property type="match status" value="2"/>
</dbReference>
<dbReference type="SMART" id="SM00267">
    <property type="entry name" value="GGDEF"/>
    <property type="match status" value="1"/>
</dbReference>
<evidence type="ECO:0000256" key="1">
    <source>
        <dbReference type="SAM" id="Coils"/>
    </source>
</evidence>
<dbReference type="PANTHER" id="PTHR45138:SF9">
    <property type="entry name" value="DIGUANYLATE CYCLASE DGCM-RELATED"/>
    <property type="match status" value="1"/>
</dbReference>
<name>A0A3A5MHX1_9MICO</name>
<feature type="coiled-coil region" evidence="1">
    <location>
        <begin position="361"/>
        <end position="388"/>
    </location>
</feature>
<feature type="region of interest" description="Disordered" evidence="2">
    <location>
        <begin position="562"/>
        <end position="595"/>
    </location>
</feature>
<dbReference type="GO" id="GO:0005886">
    <property type="term" value="C:plasma membrane"/>
    <property type="evidence" value="ECO:0007669"/>
    <property type="project" value="TreeGrafter"/>
</dbReference>
<dbReference type="GO" id="GO:0052621">
    <property type="term" value="F:diguanylate cyclase activity"/>
    <property type="evidence" value="ECO:0007669"/>
    <property type="project" value="TreeGrafter"/>
</dbReference>
<dbReference type="AlphaFoldDB" id="A0A3A5MHX1"/>
<dbReference type="PANTHER" id="PTHR45138">
    <property type="entry name" value="REGULATORY COMPONENTS OF SENSORY TRANSDUCTION SYSTEM"/>
    <property type="match status" value="1"/>
</dbReference>
<protein>
    <submittedName>
        <fullName evidence="5">GGDEF domain-containing protein</fullName>
    </submittedName>
</protein>
<evidence type="ECO:0000256" key="3">
    <source>
        <dbReference type="SAM" id="Phobius"/>
    </source>
</evidence>
<dbReference type="SUPFAM" id="SSF55073">
    <property type="entry name" value="Nucleotide cyclase"/>
    <property type="match status" value="1"/>
</dbReference>
<dbReference type="InterPro" id="IPR043128">
    <property type="entry name" value="Rev_trsase/Diguanyl_cyclase"/>
</dbReference>
<reference evidence="5 6" key="1">
    <citation type="submission" date="2018-09" db="EMBL/GenBank/DDBJ databases">
        <title>Novel species of Cryobacterium.</title>
        <authorList>
            <person name="Liu Q."/>
            <person name="Xin Y.-H."/>
        </authorList>
    </citation>
    <scope>NUCLEOTIDE SEQUENCE [LARGE SCALE GENOMIC DNA]</scope>
    <source>
        <strain evidence="5 6">Hh39</strain>
    </source>
</reference>
<dbReference type="Proteomes" id="UP000272015">
    <property type="component" value="Unassembled WGS sequence"/>
</dbReference>
<keyword evidence="3" id="KW-0472">Membrane</keyword>
<evidence type="ECO:0000256" key="2">
    <source>
        <dbReference type="SAM" id="MobiDB-lite"/>
    </source>
</evidence>
<sequence length="647" mass="68963">MIEPDAGVGKGLVGDDTAPNRAVGIDEMLDSSRLSRGNGQHRLGAEQAERALAEPTATALHRAQARTLLSLHRLRLGDYPACVRHGLLALEYFTEHDDRLAQSDVHCTLALAFTDTSLNETALRHVLGALSAARACASPLAEFWALSRSSLVHGAMDDVERAVDLGTQALVVAQGLHDPEINFVALNNLGDTYLVSAQALMAQGEEATHPLTQALTLMRQAATLAQMQSNPFNEALAHTNLVNILIRLGQHAEAQEHGRQGKALSRLHGYRSLEIDIDAQFAELARAAGHVNEATAMMEAQLTDPDIAEEPKLLAKLHRSLFEMHKAGGRFDRALEHHEQLHEVTLRMTVQTAGLQSQMLINTIEMEHARHELQRSQLEASMARVRAEELDSQAHTDPLTLLANRRALDRELPWMVGLAQTEGRPLCAAMIDFDHFKRVNDRFGHGAGDEVLTIMAEMLRTIIRGTDLAVRVGGEEFLLVFSDTGLDAAQLACERLLALVRAHSWASVAPGLVCTVSVGVAALEPDETVSAWLARADAALYEAKHGGRDQVFAAPSTAVSVAASPDPSSADPTSAEATSADPSSADPTSTDPTSAEATLAEATLAEATLAEAAVTAVVVVVAAVAAVAAASVAASDDSVRDSGPQPV</sequence>
<dbReference type="GO" id="GO:0043709">
    <property type="term" value="P:cell adhesion involved in single-species biofilm formation"/>
    <property type="evidence" value="ECO:0007669"/>
    <property type="project" value="TreeGrafter"/>
</dbReference>
<dbReference type="SUPFAM" id="SSF48452">
    <property type="entry name" value="TPR-like"/>
    <property type="match status" value="2"/>
</dbReference>
<keyword evidence="3" id="KW-0812">Transmembrane</keyword>
<accession>A0A3A5MHX1</accession>
<dbReference type="GO" id="GO:1902201">
    <property type="term" value="P:negative regulation of bacterial-type flagellum-dependent cell motility"/>
    <property type="evidence" value="ECO:0007669"/>
    <property type="project" value="TreeGrafter"/>
</dbReference>
<dbReference type="EMBL" id="QZVS01000078">
    <property type="protein sequence ID" value="RJT89002.1"/>
    <property type="molecule type" value="Genomic_DNA"/>
</dbReference>
<dbReference type="InterPro" id="IPR011990">
    <property type="entry name" value="TPR-like_helical_dom_sf"/>
</dbReference>
<evidence type="ECO:0000313" key="5">
    <source>
        <dbReference type="EMBL" id="RJT89002.1"/>
    </source>
</evidence>
<comment type="caution">
    <text evidence="5">The sequence shown here is derived from an EMBL/GenBank/DDBJ whole genome shotgun (WGS) entry which is preliminary data.</text>
</comment>
<dbReference type="Gene3D" id="3.30.70.270">
    <property type="match status" value="1"/>
</dbReference>